<dbReference type="InterPro" id="IPR036249">
    <property type="entry name" value="Thioredoxin-like_sf"/>
</dbReference>
<dbReference type="Gene3D" id="3.40.30.10">
    <property type="entry name" value="Glutaredoxin"/>
    <property type="match status" value="1"/>
</dbReference>
<dbReference type="InterPro" id="IPR017937">
    <property type="entry name" value="Thioredoxin_CS"/>
</dbReference>
<keyword evidence="4" id="KW-1015">Disulfide bond</keyword>
<dbReference type="InterPro" id="IPR013740">
    <property type="entry name" value="Redoxin"/>
</dbReference>
<dbReference type="Pfam" id="PF08534">
    <property type="entry name" value="Redoxin"/>
    <property type="match status" value="1"/>
</dbReference>
<comment type="similarity">
    <text evidence="2">Belongs to the thioredoxin family. DsbE subfamily.</text>
</comment>
<evidence type="ECO:0000256" key="5">
    <source>
        <dbReference type="ARBA" id="ARBA00023284"/>
    </source>
</evidence>
<dbReference type="PANTHER" id="PTHR42852">
    <property type="entry name" value="THIOL:DISULFIDE INTERCHANGE PROTEIN DSBE"/>
    <property type="match status" value="1"/>
</dbReference>
<keyword evidence="6" id="KW-0472">Membrane</keyword>
<evidence type="ECO:0000313" key="8">
    <source>
        <dbReference type="EMBL" id="MCT2400571.1"/>
    </source>
</evidence>
<keyword evidence="6" id="KW-0812">Transmembrane</keyword>
<keyword evidence="9" id="KW-1185">Reference proteome</keyword>
<proteinExistence type="inferred from homology"/>
<evidence type="ECO:0000259" key="7">
    <source>
        <dbReference type="PROSITE" id="PS51352"/>
    </source>
</evidence>
<dbReference type="InterPro" id="IPR004799">
    <property type="entry name" value="Periplasmic_diS_OxRdtase_DsbE"/>
</dbReference>
<evidence type="ECO:0000256" key="6">
    <source>
        <dbReference type="SAM" id="Phobius"/>
    </source>
</evidence>
<comment type="caution">
    <text evidence="8">The sequence shown here is derived from an EMBL/GenBank/DDBJ whole genome shotgun (WGS) entry which is preliminary data.</text>
</comment>
<dbReference type="PROSITE" id="PS00194">
    <property type="entry name" value="THIOREDOXIN_1"/>
    <property type="match status" value="1"/>
</dbReference>
<dbReference type="InterPro" id="IPR050553">
    <property type="entry name" value="Thioredoxin_ResA/DsbE_sf"/>
</dbReference>
<feature type="domain" description="Thioredoxin" evidence="7">
    <location>
        <begin position="47"/>
        <end position="188"/>
    </location>
</feature>
<evidence type="ECO:0000256" key="2">
    <source>
        <dbReference type="ARBA" id="ARBA00007758"/>
    </source>
</evidence>
<comment type="subcellular location">
    <subcellularLocation>
        <location evidence="1">Cell envelope</location>
    </subcellularLocation>
</comment>
<dbReference type="InterPro" id="IPR013766">
    <property type="entry name" value="Thioredoxin_domain"/>
</dbReference>
<reference evidence="8" key="1">
    <citation type="submission" date="2022-09" db="EMBL/GenBank/DDBJ databases">
        <title>Novosphingobium sp. Nov., a polycyclic aromatic hydrocarbon-degrading bacterium isolated form mangrove sediments in HongKong.</title>
        <authorList>
            <person name="Hu Z."/>
        </authorList>
    </citation>
    <scope>NUCLEOTIDE SEQUENCE</scope>
    <source>
        <strain evidence="8">HK4-1</strain>
    </source>
</reference>
<dbReference type="CDD" id="cd03010">
    <property type="entry name" value="TlpA_like_DsbE"/>
    <property type="match status" value="1"/>
</dbReference>
<dbReference type="RefSeq" id="WP_260046648.1">
    <property type="nucleotide sequence ID" value="NZ_JANZXA010000009.1"/>
</dbReference>
<dbReference type="NCBIfam" id="TIGR00385">
    <property type="entry name" value="dsbE"/>
    <property type="match status" value="1"/>
</dbReference>
<feature type="transmembrane region" description="Helical" evidence="6">
    <location>
        <begin position="16"/>
        <end position="37"/>
    </location>
</feature>
<keyword evidence="6" id="KW-1133">Transmembrane helix</keyword>
<keyword evidence="5" id="KW-0676">Redox-active center</keyword>
<dbReference type="Proteomes" id="UP001165583">
    <property type="component" value="Unassembled WGS sequence"/>
</dbReference>
<gene>
    <name evidence="8" type="ORF">NZK81_13505</name>
</gene>
<dbReference type="PROSITE" id="PS51352">
    <property type="entry name" value="THIOREDOXIN_2"/>
    <property type="match status" value="1"/>
</dbReference>
<dbReference type="PANTHER" id="PTHR42852:SF6">
    <property type="entry name" value="THIOL:DISULFIDE INTERCHANGE PROTEIN DSBE"/>
    <property type="match status" value="1"/>
</dbReference>
<dbReference type="EMBL" id="JANZXA010000009">
    <property type="protein sequence ID" value="MCT2400571.1"/>
    <property type="molecule type" value="Genomic_DNA"/>
</dbReference>
<evidence type="ECO:0000313" key="9">
    <source>
        <dbReference type="Proteomes" id="UP001165583"/>
    </source>
</evidence>
<organism evidence="8 9">
    <name type="scientific">Novosphingobium mangrovi</name>
    <name type="common">ex Huang et al. 2023</name>
    <dbReference type="NCBI Taxonomy" id="2976432"/>
    <lineage>
        <taxon>Bacteria</taxon>
        <taxon>Pseudomonadati</taxon>
        <taxon>Pseudomonadota</taxon>
        <taxon>Alphaproteobacteria</taxon>
        <taxon>Sphingomonadales</taxon>
        <taxon>Sphingomonadaceae</taxon>
        <taxon>Novosphingobium</taxon>
    </lineage>
</organism>
<protein>
    <submittedName>
        <fullName evidence="8">DsbE family thiol:disulfide interchange protein</fullName>
    </submittedName>
</protein>
<evidence type="ECO:0000256" key="1">
    <source>
        <dbReference type="ARBA" id="ARBA00004196"/>
    </source>
</evidence>
<evidence type="ECO:0000256" key="4">
    <source>
        <dbReference type="ARBA" id="ARBA00023157"/>
    </source>
</evidence>
<dbReference type="SUPFAM" id="SSF52833">
    <property type="entry name" value="Thioredoxin-like"/>
    <property type="match status" value="1"/>
</dbReference>
<name>A0ABT2I6Z7_9SPHN</name>
<sequence length="188" mass="20162">MSGKKNPEATSRPSAWVIWLPLALFLGFVALVLIGLLRPADRNVASALVGKPMPQFDLPPALPGRPGLDSKVLTNGKPHLVNIFASWCVPCRIEAPQLGALARAGIPVEGISVRDSTENLQNFLSENGDPYQRIGADDDGKVQLALGSSGVPETYVVDGKGTIVYQHIGEIRPEHIGLLLDKLKEAEK</sequence>
<evidence type="ECO:0000256" key="3">
    <source>
        <dbReference type="ARBA" id="ARBA00022748"/>
    </source>
</evidence>
<keyword evidence="3" id="KW-0201">Cytochrome c-type biogenesis</keyword>
<accession>A0ABT2I6Z7</accession>